<dbReference type="PANTHER" id="PTHR34214:SF3">
    <property type="entry name" value="PROTEIN CONSERVED IN THE GREEN LINEAGE AND DIATOMS 27, CHLOROPLASTIC"/>
    <property type="match status" value="1"/>
</dbReference>
<dbReference type="InterPro" id="IPR009631">
    <property type="entry name" value="CGLD27-like"/>
</dbReference>
<accession>A0A0C1VDG6</accession>
<organism evidence="1">
    <name type="scientific">Lyngbya confervoides BDU141951</name>
    <dbReference type="NCBI Taxonomy" id="1574623"/>
    <lineage>
        <taxon>Bacteria</taxon>
        <taxon>Bacillati</taxon>
        <taxon>Cyanobacteriota</taxon>
        <taxon>Cyanophyceae</taxon>
        <taxon>Oscillatoriophycideae</taxon>
        <taxon>Oscillatoriales</taxon>
        <taxon>Microcoleaceae</taxon>
        <taxon>Lyngbya</taxon>
    </lineage>
</organism>
<reference evidence="1" key="1">
    <citation type="submission" date="2014-11" db="EMBL/GenBank/DDBJ databases">
        <authorList>
            <person name="Malar M.C."/>
            <person name="Sen D."/>
            <person name="Tripathy S."/>
        </authorList>
    </citation>
    <scope>NUCLEOTIDE SEQUENCE</scope>
    <source>
        <strain evidence="1">BDU141951</strain>
    </source>
</reference>
<reference evidence="1" key="2">
    <citation type="journal article" date="2015" name="Genome Announc.">
        <title>Draft Genome Sequence of Filamentous Marine Cyanobacterium Lyngbya confervoides Strain BDU141951.</title>
        <authorList>
            <person name="Chandrababunaidu M.M."/>
            <person name="Sen D."/>
            <person name="Tripathy S."/>
        </authorList>
    </citation>
    <scope>NUCLEOTIDE SEQUENCE</scope>
    <source>
        <strain evidence="1">BDU141951</strain>
    </source>
</reference>
<evidence type="ECO:0000313" key="1">
    <source>
        <dbReference type="EMBL" id="NEV65565.1"/>
    </source>
</evidence>
<comment type="caution">
    <text evidence="1">The sequence shown here is derived from an EMBL/GenBank/DDBJ whole genome shotgun (WGS) entry which is preliminary data.</text>
</comment>
<dbReference type="PANTHER" id="PTHR34214">
    <property type="match status" value="1"/>
</dbReference>
<reference evidence="1" key="3">
    <citation type="submission" date="2020-02" db="EMBL/GenBank/DDBJ databases">
        <authorList>
            <person name="Sarangi A.N."/>
            <person name="Ghosh S."/>
            <person name="Mukherjee M."/>
            <person name="Tripathy S."/>
        </authorList>
    </citation>
    <scope>NUCLEOTIDE SEQUENCE</scope>
    <source>
        <strain evidence="1">BDU141951</strain>
    </source>
</reference>
<proteinExistence type="predicted"/>
<dbReference type="AlphaFoldDB" id="A0A0C1VDG6"/>
<sequence length="163" mass="18515">MIKSRCPVPPEQLPINQYEDMRDSWFYAWGSRDLGSYLKPIVILWLVSWAVTGPMVGASYAPGRYPLSFSLLAAAGACILPMLSLAQLYVGWFHIGQRLQQAAVPYEESGWYDGQTWFKPEEVLNRDRLIMDYQVKPILQRVRNTLALLLGIAVALVIAWKVL</sequence>
<gene>
    <name evidence="1" type="ORF">QQ91_000355</name>
</gene>
<dbReference type="Pfam" id="PF06799">
    <property type="entry name" value="CGLD27-like"/>
    <property type="match status" value="1"/>
</dbReference>
<dbReference type="EMBL" id="JTHE02000002">
    <property type="protein sequence ID" value="NEV65565.1"/>
    <property type="molecule type" value="Genomic_DNA"/>
</dbReference>
<name>A0A0C1VDG6_9CYAN</name>
<protein>
    <submittedName>
        <fullName evidence="1">CGLD27 family protein</fullName>
    </submittedName>
</protein>